<sequence length="54" mass="5678">MPGQGHDISSGHTRTARSRQGPRQQPADGNARPRVLPVVSASGISVFRVANKTA</sequence>
<name>A0A248LP72_9NEIS</name>
<dbReference type="Proteomes" id="UP000197424">
    <property type="component" value="Chromosome"/>
</dbReference>
<evidence type="ECO:0000313" key="3">
    <source>
        <dbReference type="Proteomes" id="UP000197424"/>
    </source>
</evidence>
<evidence type="ECO:0000256" key="1">
    <source>
        <dbReference type="SAM" id="MobiDB-lite"/>
    </source>
</evidence>
<proteinExistence type="predicted"/>
<evidence type="ECO:0000313" key="2">
    <source>
        <dbReference type="EMBL" id="ASJ26251.1"/>
    </source>
</evidence>
<gene>
    <name evidence="2" type="ORF">LHGZ1_3420</name>
</gene>
<reference evidence="3" key="1">
    <citation type="submission" date="2017-06" db="EMBL/GenBank/DDBJ databases">
        <title>Whole genome sequence of Laribacter hongkongensis LHGZ1.</title>
        <authorList>
            <person name="Chen D."/>
            <person name="Wu H."/>
            <person name="Chen J."/>
        </authorList>
    </citation>
    <scope>NUCLEOTIDE SEQUENCE [LARGE SCALE GENOMIC DNA]</scope>
    <source>
        <strain evidence="3">LHGZ1</strain>
    </source>
</reference>
<accession>A0A248LP72</accession>
<protein>
    <submittedName>
        <fullName evidence="2">Uncharacterized protein</fullName>
    </submittedName>
</protein>
<dbReference type="EMBL" id="CP022115">
    <property type="protein sequence ID" value="ASJ26251.1"/>
    <property type="molecule type" value="Genomic_DNA"/>
</dbReference>
<organism evidence="2 3">
    <name type="scientific">Laribacter hongkongensis</name>
    <dbReference type="NCBI Taxonomy" id="168471"/>
    <lineage>
        <taxon>Bacteria</taxon>
        <taxon>Pseudomonadati</taxon>
        <taxon>Pseudomonadota</taxon>
        <taxon>Betaproteobacteria</taxon>
        <taxon>Neisseriales</taxon>
        <taxon>Aquaspirillaceae</taxon>
        <taxon>Laribacter</taxon>
    </lineage>
</organism>
<feature type="region of interest" description="Disordered" evidence="1">
    <location>
        <begin position="1"/>
        <end position="42"/>
    </location>
</feature>
<dbReference type="AlphaFoldDB" id="A0A248LP72"/>